<proteinExistence type="predicted"/>
<evidence type="ECO:0000313" key="1">
    <source>
        <dbReference type="EMBL" id="AAZ80520.1"/>
    </source>
</evidence>
<accession>Q2FAU9</accession>
<name>Q2FAU9_RHCM6</name>
<organismHost>
    <name type="scientific">Macaca mulatta</name>
    <name type="common">Rhesus macaque</name>
    <dbReference type="NCBI Taxonomy" id="9544"/>
</organismHost>
<organism evidence="1 2">
    <name type="scientific">Rhesus cytomegalovirus (strain 68-1)</name>
    <name type="common">RhCMV</name>
    <dbReference type="NCBI Taxonomy" id="47929"/>
    <lineage>
        <taxon>Viruses</taxon>
        <taxon>Duplodnaviria</taxon>
        <taxon>Heunggongvirae</taxon>
        <taxon>Peploviricota</taxon>
        <taxon>Herviviricetes</taxon>
        <taxon>Herpesvirales</taxon>
        <taxon>Orthoherpesviridae</taxon>
        <taxon>Betaherpesvirinae</taxon>
        <taxon>Cytomegalovirus</taxon>
        <taxon>Cytomegalovirus macacinebeta3</taxon>
    </lineage>
</organism>
<dbReference type="EMBL" id="DQ120516">
    <property type="protein sequence ID" value="AAZ80520.1"/>
    <property type="molecule type" value="Genomic_DNA"/>
</dbReference>
<protein>
    <submittedName>
        <fullName evidence="1">Rh22</fullName>
    </submittedName>
</protein>
<sequence>MYIINISFVAYTLIQTTINYKTKESCSEYSIALDNHIKHCNTTLSYTGQNVTLGVHIGPWTLAYWNLQTNNTEISLCEYTHIVLKCNLHTICYQCLSNYSLLLINVTKQYSGIYWLSYDLNNGNYKYTEMTLCYNLTVHSRNATSNKLLTTSAKHTTITPYVTTNLQHNESMVNYTFQAHYAENNHTPWLVLPILILVLIVLCWFNMPQQYKYQPYTWASCFYGVCTQTHCLQKN</sequence>
<evidence type="ECO:0000313" key="2">
    <source>
        <dbReference type="Proteomes" id="UP000115582"/>
    </source>
</evidence>
<reference evidence="1 2" key="1">
    <citation type="journal article" date="2006" name="J. Virol.">
        <title>Genomic sequence of rhesus cytomegalovirus 180.92: insights into the coding potential of rhesus cytomegalovirus.</title>
        <authorList>
            <person name="Rivailler P."/>
            <person name="Kaur A."/>
            <person name="Johnson R.P."/>
            <person name="Wang F."/>
        </authorList>
    </citation>
    <scope>NUCLEOTIDE SEQUENCE [LARGE SCALE GENOMIC DNA]</scope>
    <source>
        <strain evidence="1">CMV 180.92</strain>
    </source>
</reference>
<dbReference type="Proteomes" id="UP000115582">
    <property type="component" value="Segment"/>
</dbReference>